<sequence>MATLTGRRFEVDLARRRGPGCPAACGALCHQTGIGRLIKEVSNHGPPPGPWACVCGALSGVMSAGGAVAGTQWGLRSQAPLPLYWRWQQSHPGPRRQTARGVASVEVRPEEASWYITDLRLRYRAGVRCKSAGALVWQLVLGALGPAKGELWMVGSFFP</sequence>
<proteinExistence type="predicted"/>
<gene>
    <name evidence="1" type="ORF">NDU88_006659</name>
</gene>
<reference evidence="1" key="1">
    <citation type="journal article" date="2022" name="bioRxiv">
        <title>Sequencing and chromosome-scale assembly of the giantPleurodeles waltlgenome.</title>
        <authorList>
            <person name="Brown T."/>
            <person name="Elewa A."/>
            <person name="Iarovenko S."/>
            <person name="Subramanian E."/>
            <person name="Araus A.J."/>
            <person name="Petzold A."/>
            <person name="Susuki M."/>
            <person name="Suzuki K.-i.T."/>
            <person name="Hayashi T."/>
            <person name="Toyoda A."/>
            <person name="Oliveira C."/>
            <person name="Osipova E."/>
            <person name="Leigh N.D."/>
            <person name="Simon A."/>
            <person name="Yun M.H."/>
        </authorList>
    </citation>
    <scope>NUCLEOTIDE SEQUENCE</scope>
    <source>
        <strain evidence="1">20211129_DDA</strain>
        <tissue evidence="1">Liver</tissue>
    </source>
</reference>
<dbReference type="AlphaFoldDB" id="A0AAV7LTC5"/>
<organism evidence="1 2">
    <name type="scientific">Pleurodeles waltl</name>
    <name type="common">Iberian ribbed newt</name>
    <dbReference type="NCBI Taxonomy" id="8319"/>
    <lineage>
        <taxon>Eukaryota</taxon>
        <taxon>Metazoa</taxon>
        <taxon>Chordata</taxon>
        <taxon>Craniata</taxon>
        <taxon>Vertebrata</taxon>
        <taxon>Euteleostomi</taxon>
        <taxon>Amphibia</taxon>
        <taxon>Batrachia</taxon>
        <taxon>Caudata</taxon>
        <taxon>Salamandroidea</taxon>
        <taxon>Salamandridae</taxon>
        <taxon>Pleurodelinae</taxon>
        <taxon>Pleurodeles</taxon>
    </lineage>
</organism>
<comment type="caution">
    <text evidence="1">The sequence shown here is derived from an EMBL/GenBank/DDBJ whole genome shotgun (WGS) entry which is preliminary data.</text>
</comment>
<evidence type="ECO:0000313" key="1">
    <source>
        <dbReference type="EMBL" id="KAJ1093559.1"/>
    </source>
</evidence>
<name>A0AAV7LTC5_PLEWA</name>
<dbReference type="EMBL" id="JANPWB010000015">
    <property type="protein sequence ID" value="KAJ1093559.1"/>
    <property type="molecule type" value="Genomic_DNA"/>
</dbReference>
<evidence type="ECO:0000313" key="2">
    <source>
        <dbReference type="Proteomes" id="UP001066276"/>
    </source>
</evidence>
<accession>A0AAV7LTC5</accession>
<protein>
    <submittedName>
        <fullName evidence="1">Uncharacterized protein</fullName>
    </submittedName>
</protein>
<dbReference type="Proteomes" id="UP001066276">
    <property type="component" value="Chromosome 11"/>
</dbReference>
<keyword evidence="2" id="KW-1185">Reference proteome</keyword>